<keyword evidence="2" id="KW-0812">Transmembrane</keyword>
<evidence type="ECO:0000256" key="1">
    <source>
        <dbReference type="ARBA" id="ARBA00010792"/>
    </source>
</evidence>
<dbReference type="Proteomes" id="UP000481030">
    <property type="component" value="Unassembled WGS sequence"/>
</dbReference>
<evidence type="ECO:0000256" key="2">
    <source>
        <dbReference type="SAM" id="Phobius"/>
    </source>
</evidence>
<name>A0A6L3V1T5_9BACI</name>
<evidence type="ECO:0000259" key="3">
    <source>
        <dbReference type="Pfam" id="PF09335"/>
    </source>
</evidence>
<evidence type="ECO:0000313" key="5">
    <source>
        <dbReference type="Proteomes" id="UP000481030"/>
    </source>
</evidence>
<organism evidence="4 5">
    <name type="scientific">Cytobacillus depressus</name>
    <dbReference type="NCBI Taxonomy" id="1602942"/>
    <lineage>
        <taxon>Bacteria</taxon>
        <taxon>Bacillati</taxon>
        <taxon>Bacillota</taxon>
        <taxon>Bacilli</taxon>
        <taxon>Bacillales</taxon>
        <taxon>Bacillaceae</taxon>
        <taxon>Cytobacillus</taxon>
    </lineage>
</organism>
<proteinExistence type="inferred from homology"/>
<evidence type="ECO:0000313" key="4">
    <source>
        <dbReference type="EMBL" id="KAB2329929.1"/>
    </source>
</evidence>
<dbReference type="PANTHER" id="PTHR42709:SF11">
    <property type="entry name" value="DEDA FAMILY PROTEIN"/>
    <property type="match status" value="1"/>
</dbReference>
<keyword evidence="5" id="KW-1185">Reference proteome</keyword>
<feature type="transmembrane region" description="Helical" evidence="2">
    <location>
        <begin position="51"/>
        <end position="71"/>
    </location>
</feature>
<feature type="transmembrane region" description="Helical" evidence="2">
    <location>
        <begin position="165"/>
        <end position="186"/>
    </location>
</feature>
<comment type="caution">
    <text evidence="4">The sequence shown here is derived from an EMBL/GenBank/DDBJ whole genome shotgun (WGS) entry which is preliminary data.</text>
</comment>
<feature type="transmembrane region" description="Helical" evidence="2">
    <location>
        <begin position="92"/>
        <end position="112"/>
    </location>
</feature>
<comment type="similarity">
    <text evidence="1">Belongs to the DedA family.</text>
</comment>
<dbReference type="AlphaFoldDB" id="A0A6L3V1T5"/>
<accession>A0A6L3V1T5</accession>
<dbReference type="EMBL" id="WBOS01000016">
    <property type="protein sequence ID" value="KAB2329929.1"/>
    <property type="molecule type" value="Genomic_DNA"/>
</dbReference>
<feature type="transmembrane region" description="Helical" evidence="2">
    <location>
        <begin position="12"/>
        <end position="31"/>
    </location>
</feature>
<dbReference type="GO" id="GO:0005886">
    <property type="term" value="C:plasma membrane"/>
    <property type="evidence" value="ECO:0007669"/>
    <property type="project" value="TreeGrafter"/>
</dbReference>
<dbReference type="InterPro" id="IPR051311">
    <property type="entry name" value="DedA_domain"/>
</dbReference>
<dbReference type="Pfam" id="PF09335">
    <property type="entry name" value="VTT_dom"/>
    <property type="match status" value="1"/>
</dbReference>
<gene>
    <name evidence="4" type="ORF">F7731_20920</name>
</gene>
<dbReference type="PANTHER" id="PTHR42709">
    <property type="entry name" value="ALKALINE PHOSPHATASE LIKE PROTEIN"/>
    <property type="match status" value="1"/>
</dbReference>
<dbReference type="RefSeq" id="WP_151536742.1">
    <property type="nucleotide sequence ID" value="NZ_WBOS01000016.1"/>
</dbReference>
<feature type="domain" description="VTT" evidence="3">
    <location>
        <begin position="33"/>
        <end position="149"/>
    </location>
</feature>
<dbReference type="OrthoDB" id="9810270at2"/>
<sequence>MLEMIHAIEAWLMEYGVWGLFFVSFADSSFFPIPPDVLLIPMGIADPDRVIWYAFLTTVASVLGAIFGWFIGKILGRRVLRLIISEEKIQKVEHYFTLYGPMAVLISAFTPIPYKVFTIFAGISKIPLRVLVIWSIIGRGARFFIEAALIVYLGDKARPFIEQNFTLITIIGSLIIVIAYVIYVVIRKKKKTK</sequence>
<keyword evidence="2" id="KW-1133">Transmembrane helix</keyword>
<reference evidence="4 5" key="1">
    <citation type="journal article" date="2016" name="Antonie Van Leeuwenhoek">
        <title>Bacillus depressus sp. nov., isolated from soil of a sunflower field.</title>
        <authorList>
            <person name="Wei X."/>
            <person name="Xin D."/>
            <person name="Xin Y."/>
            <person name="Zhang H."/>
            <person name="Wang T."/>
            <person name="Zhang J."/>
        </authorList>
    </citation>
    <scope>NUCLEOTIDE SEQUENCE [LARGE SCALE GENOMIC DNA]</scope>
    <source>
        <strain evidence="4 5">BZ1</strain>
    </source>
</reference>
<dbReference type="InterPro" id="IPR032816">
    <property type="entry name" value="VTT_dom"/>
</dbReference>
<protein>
    <submittedName>
        <fullName evidence="4">DedA family protein</fullName>
    </submittedName>
</protein>
<keyword evidence="2" id="KW-0472">Membrane</keyword>